<keyword evidence="2" id="KW-0813">Transport</keyword>
<dbReference type="InterPro" id="IPR001204">
    <property type="entry name" value="Phos_transporter"/>
</dbReference>
<feature type="transmembrane region" description="Helical" evidence="6">
    <location>
        <begin position="6"/>
        <end position="26"/>
    </location>
</feature>
<feature type="transmembrane region" description="Helical" evidence="6">
    <location>
        <begin position="47"/>
        <end position="67"/>
    </location>
</feature>
<dbReference type="GO" id="GO:0035435">
    <property type="term" value="P:phosphate ion transmembrane transport"/>
    <property type="evidence" value="ECO:0007669"/>
    <property type="project" value="TreeGrafter"/>
</dbReference>
<evidence type="ECO:0000256" key="1">
    <source>
        <dbReference type="ARBA" id="ARBA00004141"/>
    </source>
</evidence>
<organism evidence="7 8">
    <name type="scientific">Rhizobium altiplani</name>
    <dbReference type="NCBI Taxonomy" id="1864509"/>
    <lineage>
        <taxon>Bacteria</taxon>
        <taxon>Pseudomonadati</taxon>
        <taxon>Pseudomonadota</taxon>
        <taxon>Alphaproteobacteria</taxon>
        <taxon>Hyphomicrobiales</taxon>
        <taxon>Rhizobiaceae</taxon>
        <taxon>Rhizobium/Agrobacterium group</taxon>
        <taxon>Rhizobium</taxon>
    </lineage>
</organism>
<feature type="transmembrane region" description="Helical" evidence="6">
    <location>
        <begin position="79"/>
        <end position="104"/>
    </location>
</feature>
<comment type="subcellular location">
    <subcellularLocation>
        <location evidence="1">Membrane</location>
        <topology evidence="1">Multi-pass membrane protein</topology>
    </subcellularLocation>
</comment>
<evidence type="ECO:0000256" key="6">
    <source>
        <dbReference type="SAM" id="Phobius"/>
    </source>
</evidence>
<protein>
    <submittedName>
        <fullName evidence="7">Inorganic phosphate transporter</fullName>
    </submittedName>
</protein>
<reference evidence="7 8" key="1">
    <citation type="submission" date="2015-11" db="EMBL/GenBank/DDBJ databases">
        <title>Draft Genome Sequence of the Strain BR 10423 (Rhizobium sp.) isolated from nodules of Mimosa pudica.</title>
        <authorList>
            <person name="Barauna A.C."/>
            <person name="Zilli J.E."/>
            <person name="Simoes-Araujo J.L."/>
            <person name="Reis V.M."/>
            <person name="James E.K."/>
            <person name="Reis F.B.Jr."/>
            <person name="Rouws L.F."/>
            <person name="Passos S.R."/>
            <person name="Gois S.R."/>
        </authorList>
    </citation>
    <scope>NUCLEOTIDE SEQUENCE [LARGE SCALE GENOMIC DNA]</scope>
    <source>
        <strain evidence="7 8">BR10423</strain>
    </source>
</reference>
<dbReference type="GO" id="GO:0005315">
    <property type="term" value="F:phosphate transmembrane transporter activity"/>
    <property type="evidence" value="ECO:0007669"/>
    <property type="project" value="InterPro"/>
</dbReference>
<keyword evidence="5 6" id="KW-0472">Membrane</keyword>
<dbReference type="AlphaFoldDB" id="A0A120FNU5"/>
<dbReference type="PANTHER" id="PTHR11101">
    <property type="entry name" value="PHOSPHATE TRANSPORTER"/>
    <property type="match status" value="1"/>
</dbReference>
<comment type="caution">
    <text evidence="7">The sequence shown here is derived from an EMBL/GenBank/DDBJ whole genome shotgun (WGS) entry which is preliminary data.</text>
</comment>
<keyword evidence="8" id="KW-1185">Reference proteome</keyword>
<keyword evidence="4 6" id="KW-1133">Transmembrane helix</keyword>
<keyword evidence="3 6" id="KW-0812">Transmembrane</keyword>
<dbReference type="Pfam" id="PF01384">
    <property type="entry name" value="PHO4"/>
    <property type="match status" value="1"/>
</dbReference>
<gene>
    <name evidence="7" type="ORF">AS026_36310</name>
</gene>
<evidence type="ECO:0000256" key="5">
    <source>
        <dbReference type="ARBA" id="ARBA00023136"/>
    </source>
</evidence>
<dbReference type="EMBL" id="LNCD01000049">
    <property type="protein sequence ID" value="KWV55925.1"/>
    <property type="molecule type" value="Genomic_DNA"/>
</dbReference>
<proteinExistence type="predicted"/>
<evidence type="ECO:0000256" key="4">
    <source>
        <dbReference type="ARBA" id="ARBA00022989"/>
    </source>
</evidence>
<dbReference type="Proteomes" id="UP000068164">
    <property type="component" value="Unassembled WGS sequence"/>
</dbReference>
<evidence type="ECO:0000313" key="8">
    <source>
        <dbReference type="Proteomes" id="UP000068164"/>
    </source>
</evidence>
<feature type="transmembrane region" description="Helical" evidence="6">
    <location>
        <begin position="140"/>
        <end position="164"/>
    </location>
</feature>
<dbReference type="PANTHER" id="PTHR11101:SF80">
    <property type="entry name" value="PHOSPHATE TRANSPORTER"/>
    <property type="match status" value="1"/>
</dbReference>
<accession>A0A120FNU5</accession>
<name>A0A120FNU5_9HYPH</name>
<evidence type="ECO:0000256" key="3">
    <source>
        <dbReference type="ARBA" id="ARBA00022692"/>
    </source>
</evidence>
<feature type="transmembrane region" description="Helical" evidence="6">
    <location>
        <begin position="304"/>
        <end position="330"/>
    </location>
</feature>
<dbReference type="GO" id="GO:0016020">
    <property type="term" value="C:membrane"/>
    <property type="evidence" value="ECO:0007669"/>
    <property type="project" value="UniProtKB-SubCell"/>
</dbReference>
<sequence length="334" mass="35359">MDATLAFPLLAALIAVALFFDFLNGLHDTANSIATIVSTRVLRPHHAVVWAAFFNFIAFLFFGLHVAETLGTGIIDPNIVTPLVIFSALMGAIIWNIVTWIFGIPSSSSHALVGGLVGAGLAKVGFSSIVWGGLLKTAGAIVMSPLIGFILALFLVLAVSWIFVRQTPFAVDRTFRLMQFVSASLYSLGHGGNDAQKTMGIIAVLLYSQGYLGGTFHVPLWVVLSCQTAMAMGTLFGGWRIVHTMGSKITRLNPMQGFCAETGGALTLFAATWLGIPVSTTHTITGAIIGVGAARRVSAVRWGLAGNIVVAWVITLPAAALISAFFYWAAGLFS</sequence>
<feature type="transmembrane region" description="Helical" evidence="6">
    <location>
        <begin position="111"/>
        <end position="134"/>
    </location>
</feature>
<dbReference type="OrthoDB" id="9779554at2"/>
<dbReference type="RefSeq" id="WP_018859404.1">
    <property type="nucleotide sequence ID" value="NZ_JBBNAS010000335.1"/>
</dbReference>
<evidence type="ECO:0000256" key="2">
    <source>
        <dbReference type="ARBA" id="ARBA00022448"/>
    </source>
</evidence>
<evidence type="ECO:0000313" key="7">
    <source>
        <dbReference type="EMBL" id="KWV55925.1"/>
    </source>
</evidence>